<comment type="caution">
    <text evidence="1">The sequence shown here is derived from an EMBL/GenBank/DDBJ whole genome shotgun (WGS) entry which is preliminary data.</text>
</comment>
<sequence>MQGEIFRPFLILKCSLKAMLTRRHIRVKVMQSVYAFNQSNNDSLQVEQKFLQKSMEEMYDLFLLNLSLLVEIKNRAATFIEKSQQKYLATAEDKNPNLKFVQNELIQKIEQTEQFNTLLEDRKLNHWKRDDEYVGILWTALKESELYTEYLKTRTSTFKEDKDFVIAMFKEIVAPNEKLYEYLEDKKLTWLDDLPIVNTSLVKLLKKVKETDEQIKIPKLFKNLDDKEFAKDLFNKTVLHQEKYEEDIEGKTPNWDKDRIAEIDAVLLKMAICEFLKFSSIPVKVTINEYLEIAKEYSTPKSSIFINGILDKLSKEYQESKKLNKIGRGLM</sequence>
<dbReference type="EMBL" id="CABVMM010000010">
    <property type="protein sequence ID" value="VVV01360.1"/>
    <property type="molecule type" value="Genomic_DNA"/>
</dbReference>
<name>A0AC61YAV1_9FLAO</name>
<evidence type="ECO:0000313" key="1">
    <source>
        <dbReference type="EMBL" id="VVV01360.1"/>
    </source>
</evidence>
<evidence type="ECO:0000313" key="2">
    <source>
        <dbReference type="Proteomes" id="UP000356253"/>
    </source>
</evidence>
<organism evidence="1 2">
    <name type="scientific">Mesonia oceanica</name>
    <dbReference type="NCBI Taxonomy" id="2687242"/>
    <lineage>
        <taxon>Bacteria</taxon>
        <taxon>Pseudomonadati</taxon>
        <taxon>Bacteroidota</taxon>
        <taxon>Flavobacteriia</taxon>
        <taxon>Flavobacteriales</taxon>
        <taxon>Flavobacteriaceae</taxon>
        <taxon>Mesonia</taxon>
    </lineage>
</organism>
<keyword evidence="2" id="KW-1185">Reference proteome</keyword>
<reference evidence="1" key="1">
    <citation type="submission" date="2019-09" db="EMBL/GenBank/DDBJ databases">
        <authorList>
            <person name="Rodrigo-Torres L."/>
            <person name="Arahal R. D."/>
            <person name="Lucena T."/>
        </authorList>
    </citation>
    <scope>NUCLEOTIDE SEQUENCE</scope>
    <source>
        <strain evidence="1">ISS653</strain>
    </source>
</reference>
<gene>
    <name evidence="1" type="primary">nusB</name>
    <name evidence="1" type="ORF">FVB9532_02650</name>
</gene>
<proteinExistence type="predicted"/>
<accession>A0AC61YAV1</accession>
<dbReference type="Proteomes" id="UP000356253">
    <property type="component" value="Unassembled WGS sequence"/>
</dbReference>
<protein>
    <submittedName>
        <fullName evidence="1">N utilization substance protein B</fullName>
    </submittedName>
</protein>